<keyword evidence="9" id="KW-0449">Lipoprotein</keyword>
<reference evidence="13" key="1">
    <citation type="submission" date="2022-11" db="UniProtKB">
        <authorList>
            <consortium name="WormBaseParasite"/>
        </authorList>
    </citation>
    <scope>IDENTIFICATION</scope>
</reference>
<dbReference type="Gene3D" id="1.10.400.10">
    <property type="entry name" value="GI Alpha 1, domain 2-like"/>
    <property type="match status" value="1"/>
</dbReference>
<dbReference type="InterPro" id="IPR011025">
    <property type="entry name" value="GproteinA_insert"/>
</dbReference>
<keyword evidence="12" id="KW-1185">Reference proteome</keyword>
<evidence type="ECO:0000256" key="8">
    <source>
        <dbReference type="ARBA" id="ARBA00023224"/>
    </source>
</evidence>
<dbReference type="PROSITE" id="PS51882">
    <property type="entry name" value="G_ALPHA"/>
    <property type="match status" value="1"/>
</dbReference>
<dbReference type="GO" id="GO:0007188">
    <property type="term" value="P:adenylate cyclase-modulating G protein-coupled receptor signaling pathway"/>
    <property type="evidence" value="ECO:0007669"/>
    <property type="project" value="TreeGrafter"/>
</dbReference>
<evidence type="ECO:0000256" key="9">
    <source>
        <dbReference type="ARBA" id="ARBA00023288"/>
    </source>
</evidence>
<dbReference type="SMART" id="SM00275">
    <property type="entry name" value="G_alpha"/>
    <property type="match status" value="1"/>
</dbReference>
<dbReference type="GO" id="GO:0046872">
    <property type="term" value="F:metal ion binding"/>
    <property type="evidence" value="ECO:0007669"/>
    <property type="project" value="UniProtKB-KW"/>
</dbReference>
<keyword evidence="6 10" id="KW-0342">GTP-binding</keyword>
<dbReference type="GO" id="GO:0031683">
    <property type="term" value="F:G-protein beta/gamma-subunit complex binding"/>
    <property type="evidence" value="ECO:0007669"/>
    <property type="project" value="InterPro"/>
</dbReference>
<evidence type="ECO:0000256" key="6">
    <source>
        <dbReference type="ARBA" id="ARBA00023134"/>
    </source>
</evidence>
<dbReference type="PANTHER" id="PTHR10218">
    <property type="entry name" value="GTP-BINDING PROTEIN ALPHA SUBUNIT"/>
    <property type="match status" value="1"/>
</dbReference>
<dbReference type="GO" id="GO:0001664">
    <property type="term" value="F:G protein-coupled receptor binding"/>
    <property type="evidence" value="ECO:0007669"/>
    <property type="project" value="TreeGrafter"/>
</dbReference>
<proteinExistence type="predicted"/>
<evidence type="ECO:0000256" key="3">
    <source>
        <dbReference type="ARBA" id="ARBA00022723"/>
    </source>
</evidence>
<dbReference type="PRINTS" id="PR00318">
    <property type="entry name" value="GPROTEINA"/>
</dbReference>
<keyword evidence="4 10" id="KW-0547">Nucleotide-binding</keyword>
<sequence>MGNGLVRFQSQSQVQQQYIINRSIERDLEVEAKKKPIKLLLLGAGESGKSTVLKQMKIIHDNGFTLEERRQRKTVILNYTVRNTFDMLAAMKAMNIKLDSAELLGAADCICKYISSCEIATSLPDRLFHAMQLLWAYEGVRKAYSRRSEFQLEDTAKYFLDALDRLRKPDYVPTERDILMIRVPTCGVVEVSFPCKNQCFRVFDVGGQRSERKKWIHCFDDVDAIIFITS</sequence>
<dbReference type="GO" id="GO:0005737">
    <property type="term" value="C:cytoplasm"/>
    <property type="evidence" value="ECO:0007669"/>
    <property type="project" value="TreeGrafter"/>
</dbReference>
<keyword evidence="8" id="KW-0807">Transducer</keyword>
<feature type="binding site" evidence="10">
    <location>
        <begin position="204"/>
        <end position="208"/>
    </location>
    <ligand>
        <name>GTP</name>
        <dbReference type="ChEBI" id="CHEBI:37565"/>
    </ligand>
</feature>
<feature type="binding site" evidence="11">
    <location>
        <position position="50"/>
    </location>
    <ligand>
        <name>Mg(2+)</name>
        <dbReference type="ChEBI" id="CHEBI:18420"/>
    </ligand>
</feature>
<dbReference type="Pfam" id="PF00503">
    <property type="entry name" value="G-alpha"/>
    <property type="match status" value="1"/>
</dbReference>
<keyword evidence="5 11" id="KW-0460">Magnesium</keyword>
<keyword evidence="7" id="KW-0564">Palmitate</keyword>
<evidence type="ECO:0000256" key="5">
    <source>
        <dbReference type="ARBA" id="ARBA00022842"/>
    </source>
</evidence>
<evidence type="ECO:0000256" key="10">
    <source>
        <dbReference type="PIRSR" id="PIRSR601019-1"/>
    </source>
</evidence>
<feature type="binding site" evidence="10">
    <location>
        <begin position="179"/>
        <end position="185"/>
    </location>
    <ligand>
        <name>GTP</name>
        <dbReference type="ChEBI" id="CHEBI:37565"/>
    </ligand>
</feature>
<dbReference type="SUPFAM" id="SSF47895">
    <property type="entry name" value="Transducin (alpha subunit), insertion domain"/>
    <property type="match status" value="1"/>
</dbReference>
<evidence type="ECO:0000256" key="1">
    <source>
        <dbReference type="ARBA" id="ARBA00011356"/>
    </source>
</evidence>
<dbReference type="AlphaFoldDB" id="A0A914X6X0"/>
<organism evidence="12 13">
    <name type="scientific">Plectus sambesii</name>
    <dbReference type="NCBI Taxonomy" id="2011161"/>
    <lineage>
        <taxon>Eukaryota</taxon>
        <taxon>Metazoa</taxon>
        <taxon>Ecdysozoa</taxon>
        <taxon>Nematoda</taxon>
        <taxon>Chromadorea</taxon>
        <taxon>Plectida</taxon>
        <taxon>Plectina</taxon>
        <taxon>Plectoidea</taxon>
        <taxon>Plectidae</taxon>
        <taxon>Plectus</taxon>
    </lineage>
</organism>
<evidence type="ECO:0000256" key="4">
    <source>
        <dbReference type="ARBA" id="ARBA00022741"/>
    </source>
</evidence>
<keyword evidence="2" id="KW-0519">Myristate</keyword>
<evidence type="ECO:0000256" key="7">
    <source>
        <dbReference type="ARBA" id="ARBA00023139"/>
    </source>
</evidence>
<dbReference type="FunFam" id="3.40.50.300:FF:000720">
    <property type="entry name" value="Guanine nucleotide-binding protein G(k) subunit alpha"/>
    <property type="match status" value="1"/>
</dbReference>
<dbReference type="GO" id="GO:0003924">
    <property type="term" value="F:GTPase activity"/>
    <property type="evidence" value="ECO:0007669"/>
    <property type="project" value="InterPro"/>
</dbReference>
<dbReference type="WBParaSite" id="PSAMB.scaffold662size44266.g7777.t1">
    <property type="protein sequence ID" value="PSAMB.scaffold662size44266.g7777.t1"/>
    <property type="gene ID" value="PSAMB.scaffold662size44266.g7777"/>
</dbReference>
<dbReference type="PANTHER" id="PTHR10218:SF362">
    <property type="entry name" value="G PROTEIN ALPHA O SUBUNIT"/>
    <property type="match status" value="1"/>
</dbReference>
<evidence type="ECO:0000313" key="12">
    <source>
        <dbReference type="Proteomes" id="UP000887566"/>
    </source>
</evidence>
<dbReference type="SUPFAM" id="SSF52540">
    <property type="entry name" value="P-loop containing nucleoside triphosphate hydrolases"/>
    <property type="match status" value="1"/>
</dbReference>
<dbReference type="FunFam" id="3.40.50.300:FF:000692">
    <property type="entry name" value="Guanine nucleotide-binding protein subunit alpha"/>
    <property type="match status" value="1"/>
</dbReference>
<dbReference type="InterPro" id="IPR001019">
    <property type="entry name" value="Gprotein_alpha_su"/>
</dbReference>
<evidence type="ECO:0000256" key="11">
    <source>
        <dbReference type="PIRSR" id="PIRSR601019-2"/>
    </source>
</evidence>
<dbReference type="CDD" id="cd00066">
    <property type="entry name" value="G-alpha"/>
    <property type="match status" value="1"/>
</dbReference>
<dbReference type="GO" id="GO:0005525">
    <property type="term" value="F:GTP binding"/>
    <property type="evidence" value="ECO:0007669"/>
    <property type="project" value="UniProtKB-KW"/>
</dbReference>
<dbReference type="GO" id="GO:0005834">
    <property type="term" value="C:heterotrimeric G-protein complex"/>
    <property type="evidence" value="ECO:0007669"/>
    <property type="project" value="TreeGrafter"/>
</dbReference>
<dbReference type="Proteomes" id="UP000887566">
    <property type="component" value="Unplaced"/>
</dbReference>
<feature type="binding site" evidence="11">
    <location>
        <position position="185"/>
    </location>
    <ligand>
        <name>Mg(2+)</name>
        <dbReference type="ChEBI" id="CHEBI:18420"/>
    </ligand>
</feature>
<feature type="binding site" evidence="10">
    <location>
        <begin position="46"/>
        <end position="51"/>
    </location>
    <ligand>
        <name>GTP</name>
        <dbReference type="ChEBI" id="CHEBI:37565"/>
    </ligand>
</feature>
<keyword evidence="3 11" id="KW-0479">Metal-binding</keyword>
<protein>
    <submittedName>
        <fullName evidence="13">Uncharacterized protein</fullName>
    </submittedName>
</protein>
<accession>A0A914X6X0</accession>
<name>A0A914X6X0_9BILA</name>
<evidence type="ECO:0000256" key="2">
    <source>
        <dbReference type="ARBA" id="ARBA00022707"/>
    </source>
</evidence>
<dbReference type="InterPro" id="IPR027417">
    <property type="entry name" value="P-loop_NTPase"/>
</dbReference>
<evidence type="ECO:0000313" key="13">
    <source>
        <dbReference type="WBParaSite" id="PSAMB.scaffold662size44266.g7777.t1"/>
    </source>
</evidence>
<comment type="subunit">
    <text evidence="1">G proteins are composed of 3 units; alpha, beta and gamma. The alpha chain contains the guanine nucleotide binding site.</text>
</comment>
<dbReference type="Gene3D" id="3.40.50.300">
    <property type="entry name" value="P-loop containing nucleotide triphosphate hydrolases"/>
    <property type="match status" value="1"/>
</dbReference>